<feature type="domain" description="Thioredoxin" evidence="10">
    <location>
        <begin position="1"/>
        <end position="107"/>
    </location>
</feature>
<keyword evidence="5 9" id="KW-0676">Redox-active center</keyword>
<dbReference type="Pfam" id="PF00085">
    <property type="entry name" value="Thioredoxin"/>
    <property type="match status" value="1"/>
</dbReference>
<protein>
    <recommendedName>
        <fullName evidence="6 7">Thioredoxin</fullName>
    </recommendedName>
</protein>
<dbReference type="Proteomes" id="UP000254507">
    <property type="component" value="Unassembled WGS sequence"/>
</dbReference>
<dbReference type="FunFam" id="3.40.30.10:FF:000001">
    <property type="entry name" value="Thioredoxin"/>
    <property type="match status" value="1"/>
</dbReference>
<reference evidence="11 13" key="1">
    <citation type="submission" date="2017-07" db="EMBL/GenBank/DDBJ databases">
        <title>Virulence factors identified in Actinobacillus seminis.</title>
        <authorList>
            <person name="Negrete-Abascal E."/>
            <person name="Vaca-Pacheco S."/>
            <person name="Montes-Garcia F."/>
            <person name="Leyto-Gil A.M."/>
            <person name="Fragoso-Garcia E."/>
            <person name="Carvente-Garcia R."/>
            <person name="Perez-Agueros S."/>
            <person name="Castelan-Sanchez H.G."/>
            <person name="Garcia-Molina A."/>
            <person name="Villamar T.E."/>
            <person name="Vazquez-Cruz C."/>
        </authorList>
    </citation>
    <scope>NUCLEOTIDE SEQUENCE [LARGE SCALE GENOMIC DNA]</scope>
    <source>
        <strain evidence="11 13">ATCC 15768</strain>
    </source>
</reference>
<dbReference type="PIRSF" id="PIRSF000077">
    <property type="entry name" value="Thioredoxin"/>
    <property type="match status" value="1"/>
</dbReference>
<dbReference type="InterPro" id="IPR005746">
    <property type="entry name" value="Thioredoxin"/>
</dbReference>
<proteinExistence type="inferred from homology"/>
<dbReference type="EMBL" id="NLFK01000004">
    <property type="protein sequence ID" value="OZN25179.1"/>
    <property type="molecule type" value="Genomic_DNA"/>
</dbReference>
<dbReference type="InParanoid" id="A0A263HE59"/>
<evidence type="ECO:0000259" key="10">
    <source>
        <dbReference type="PROSITE" id="PS51352"/>
    </source>
</evidence>
<name>A0A263HE59_9PAST</name>
<dbReference type="FunCoup" id="A0A263HE59">
    <property type="interactions" value="508"/>
</dbReference>
<dbReference type="CDD" id="cd02947">
    <property type="entry name" value="TRX_family"/>
    <property type="match status" value="1"/>
</dbReference>
<dbReference type="Proteomes" id="UP000215738">
    <property type="component" value="Unassembled WGS sequence"/>
</dbReference>
<keyword evidence="3" id="KW-0249">Electron transport</keyword>
<dbReference type="PANTHER" id="PTHR45663:SF11">
    <property type="entry name" value="GEO12009P1"/>
    <property type="match status" value="1"/>
</dbReference>
<feature type="site" description="Deprotonates C-terminal active site Cys" evidence="8">
    <location>
        <position position="26"/>
    </location>
</feature>
<dbReference type="NCBIfam" id="TIGR01068">
    <property type="entry name" value="thioredoxin"/>
    <property type="match status" value="1"/>
</dbReference>
<dbReference type="GO" id="GO:0015035">
    <property type="term" value="F:protein-disulfide reductase activity"/>
    <property type="evidence" value="ECO:0007669"/>
    <property type="project" value="UniProtKB-UniRule"/>
</dbReference>
<keyword evidence="13" id="KW-1185">Reference proteome</keyword>
<dbReference type="OrthoDB" id="9790390at2"/>
<feature type="site" description="Contributes to redox potential value" evidence="8">
    <location>
        <position position="33"/>
    </location>
</feature>
<evidence type="ECO:0000256" key="7">
    <source>
        <dbReference type="PIRNR" id="PIRNR000077"/>
    </source>
</evidence>
<feature type="active site" description="Nucleophile" evidence="8">
    <location>
        <position position="32"/>
    </location>
</feature>
<dbReference type="RefSeq" id="WP_094946265.1">
    <property type="nucleotide sequence ID" value="NZ_JBMHIA010000010.1"/>
</dbReference>
<dbReference type="PANTHER" id="PTHR45663">
    <property type="entry name" value="GEO12009P1"/>
    <property type="match status" value="1"/>
</dbReference>
<dbReference type="AlphaFoldDB" id="A0A263HE59"/>
<evidence type="ECO:0000256" key="3">
    <source>
        <dbReference type="ARBA" id="ARBA00022982"/>
    </source>
</evidence>
<dbReference type="InterPro" id="IPR036249">
    <property type="entry name" value="Thioredoxin-like_sf"/>
</dbReference>
<dbReference type="PRINTS" id="PR00421">
    <property type="entry name" value="THIOREDOXIN"/>
</dbReference>
<evidence type="ECO:0000256" key="6">
    <source>
        <dbReference type="NCBIfam" id="TIGR01068"/>
    </source>
</evidence>
<keyword evidence="2" id="KW-0813">Transport</keyword>
<evidence type="ECO:0000313" key="14">
    <source>
        <dbReference type="Proteomes" id="UP000254507"/>
    </source>
</evidence>
<evidence type="ECO:0000313" key="13">
    <source>
        <dbReference type="Proteomes" id="UP000215738"/>
    </source>
</evidence>
<dbReference type="EMBL" id="UFSB01000001">
    <property type="protein sequence ID" value="SUU34008.1"/>
    <property type="molecule type" value="Genomic_DNA"/>
</dbReference>
<dbReference type="GO" id="GO:0005829">
    <property type="term" value="C:cytosol"/>
    <property type="evidence" value="ECO:0007669"/>
    <property type="project" value="TreeGrafter"/>
</dbReference>
<keyword evidence="4 9" id="KW-1015">Disulfide bond</keyword>
<gene>
    <name evidence="12" type="primary">trxA</name>
    <name evidence="11" type="ORF">CFY87_05605</name>
    <name evidence="12" type="ORF">NCTC10851_00105</name>
</gene>
<reference evidence="12 14" key="2">
    <citation type="submission" date="2018-06" db="EMBL/GenBank/DDBJ databases">
        <authorList>
            <consortium name="Pathogen Informatics"/>
            <person name="Doyle S."/>
        </authorList>
    </citation>
    <scope>NUCLEOTIDE SEQUENCE [LARGE SCALE GENOMIC DNA]</scope>
    <source>
        <strain evidence="12 14">NCTC10851</strain>
    </source>
</reference>
<evidence type="ECO:0000256" key="4">
    <source>
        <dbReference type="ARBA" id="ARBA00023157"/>
    </source>
</evidence>
<dbReference type="SUPFAM" id="SSF52833">
    <property type="entry name" value="Thioredoxin-like"/>
    <property type="match status" value="1"/>
</dbReference>
<accession>A0A263HE59</accession>
<dbReference type="PROSITE" id="PS00194">
    <property type="entry name" value="THIOREDOXIN_1"/>
    <property type="match status" value="1"/>
</dbReference>
<organism evidence="12 14">
    <name type="scientific">Actinobacillus seminis</name>
    <dbReference type="NCBI Taxonomy" id="722"/>
    <lineage>
        <taxon>Bacteria</taxon>
        <taxon>Pseudomonadati</taxon>
        <taxon>Pseudomonadota</taxon>
        <taxon>Gammaproteobacteria</taxon>
        <taxon>Pasteurellales</taxon>
        <taxon>Pasteurellaceae</taxon>
        <taxon>Actinobacillus</taxon>
    </lineage>
</organism>
<evidence type="ECO:0000256" key="8">
    <source>
        <dbReference type="PIRSR" id="PIRSR000077-1"/>
    </source>
</evidence>
<dbReference type="PROSITE" id="PS51352">
    <property type="entry name" value="THIOREDOXIN_2"/>
    <property type="match status" value="1"/>
</dbReference>
<dbReference type="InterPro" id="IPR017937">
    <property type="entry name" value="Thioredoxin_CS"/>
</dbReference>
<feature type="disulfide bond" description="Redox-active" evidence="9">
    <location>
        <begin position="32"/>
        <end position="35"/>
    </location>
</feature>
<feature type="active site" description="Nucleophile" evidence="8">
    <location>
        <position position="35"/>
    </location>
</feature>
<evidence type="ECO:0000256" key="9">
    <source>
        <dbReference type="PIRSR" id="PIRSR000077-4"/>
    </source>
</evidence>
<sequence>MTEVLHTNDANFETDVLRSAVPVLLDFWAPWCGPCRMISPILDELAAEFGDKVKIVKINIDENQGTPAQFGVRSIPTLMLFKEGKAVATQVGALPKNQLANFVNQNI</sequence>
<feature type="site" description="Contributes to redox potential value" evidence="8">
    <location>
        <position position="34"/>
    </location>
</feature>
<dbReference type="GO" id="GO:0045454">
    <property type="term" value="P:cell redox homeostasis"/>
    <property type="evidence" value="ECO:0007669"/>
    <property type="project" value="TreeGrafter"/>
</dbReference>
<evidence type="ECO:0000256" key="5">
    <source>
        <dbReference type="ARBA" id="ARBA00023284"/>
    </source>
</evidence>
<evidence type="ECO:0000256" key="2">
    <source>
        <dbReference type="ARBA" id="ARBA00022448"/>
    </source>
</evidence>
<evidence type="ECO:0000313" key="11">
    <source>
        <dbReference type="EMBL" id="OZN25179.1"/>
    </source>
</evidence>
<dbReference type="Gene3D" id="3.40.30.10">
    <property type="entry name" value="Glutaredoxin"/>
    <property type="match status" value="1"/>
</dbReference>
<comment type="similarity">
    <text evidence="1 7">Belongs to the thioredoxin family.</text>
</comment>
<dbReference type="InterPro" id="IPR013766">
    <property type="entry name" value="Thioredoxin_domain"/>
</dbReference>
<evidence type="ECO:0000313" key="12">
    <source>
        <dbReference type="EMBL" id="SUU34008.1"/>
    </source>
</evidence>
<evidence type="ECO:0000256" key="1">
    <source>
        <dbReference type="ARBA" id="ARBA00008987"/>
    </source>
</evidence>